<sequence>MGKKELLAYIRAPNLDYEPDKAIRLGHIWRNPRDPGSFCGQPLAIPRGMETNHTYKAPWFIGKGRSTRGSVGVWAKFLQVVGVTAQANFNWNNADDMAHTFQRLDTYSIEPTPEYLKASIEAVAEDAIKKGERLYMITGVKVARGAVGTIFSSRTVGARGRVGASGASQGVDAEGGPYFDASRNEYSGVSYGESSDFVFAYRVREILYRKGDYKTRVGDHTDAMYAGAGVPLAVDVGARAGDFAICVGNAELESVDVGFDDEFSDGAMLFIDDDGEECLFLA</sequence>
<accession>C7Z4H2</accession>
<dbReference type="HOGENOM" id="CLU_057547_4_1_1"/>
<dbReference type="EMBL" id="GG698910">
    <property type="protein sequence ID" value="EEU40346.1"/>
    <property type="molecule type" value="Genomic_DNA"/>
</dbReference>
<protein>
    <submittedName>
        <fullName evidence="1">Uncharacterized protein</fullName>
    </submittedName>
</protein>
<dbReference type="AlphaFoldDB" id="C7Z4H2"/>
<name>C7Z4H2_FUSV7</name>
<reference evidence="1 2" key="1">
    <citation type="journal article" date="2009" name="PLoS Genet.">
        <title>The genome of Nectria haematococca: contribution of supernumerary chromosomes to gene expansion.</title>
        <authorList>
            <person name="Coleman J.J."/>
            <person name="Rounsley S.D."/>
            <person name="Rodriguez-Carres M."/>
            <person name="Kuo A."/>
            <person name="Wasmann C.C."/>
            <person name="Grimwood J."/>
            <person name="Schmutz J."/>
            <person name="Taga M."/>
            <person name="White G.J."/>
            <person name="Zhou S."/>
            <person name="Schwartz D.C."/>
            <person name="Freitag M."/>
            <person name="Ma L.J."/>
            <person name="Danchin E.G."/>
            <person name="Henrissat B."/>
            <person name="Coutinho P.M."/>
            <person name="Nelson D.R."/>
            <person name="Straney D."/>
            <person name="Napoli C.A."/>
            <person name="Barker B.M."/>
            <person name="Gribskov M."/>
            <person name="Rep M."/>
            <person name="Kroken S."/>
            <person name="Molnar I."/>
            <person name="Rensing C."/>
            <person name="Kennell J.C."/>
            <person name="Zamora J."/>
            <person name="Farman M.L."/>
            <person name="Selker E.U."/>
            <person name="Salamov A."/>
            <person name="Shapiro H."/>
            <person name="Pangilinan J."/>
            <person name="Lindquist E."/>
            <person name="Lamers C."/>
            <person name="Grigoriev I.V."/>
            <person name="Geiser D.M."/>
            <person name="Covert S.F."/>
            <person name="Temporini E."/>
            <person name="Vanetten H.D."/>
        </authorList>
    </citation>
    <scope>NUCLEOTIDE SEQUENCE [LARGE SCALE GENOMIC DNA]</scope>
    <source>
        <strain evidence="2">ATCC MYA-4622 / CBS 123669 / FGSC 9596 / NRRL 45880 / 77-13-4</strain>
    </source>
</reference>
<dbReference type="OMA" id="CYYRIRS"/>
<proteinExistence type="predicted"/>
<dbReference type="eggNOG" id="ENOG502SSS7">
    <property type="taxonomic scope" value="Eukaryota"/>
</dbReference>
<keyword evidence="2" id="KW-1185">Reference proteome</keyword>
<dbReference type="GeneID" id="9668422"/>
<gene>
    <name evidence="1" type="ORF">NECHADRAFT_76520</name>
</gene>
<dbReference type="OrthoDB" id="4500473at2759"/>
<evidence type="ECO:0000313" key="2">
    <source>
        <dbReference type="Proteomes" id="UP000005206"/>
    </source>
</evidence>
<dbReference type="InParanoid" id="C7Z4H2"/>
<dbReference type="RefSeq" id="XP_003046059.1">
    <property type="nucleotide sequence ID" value="XM_003046013.1"/>
</dbReference>
<dbReference type="KEGG" id="nhe:NECHADRAFT_76520"/>
<dbReference type="VEuPathDB" id="FungiDB:NECHADRAFT_76520"/>
<evidence type="ECO:0000313" key="1">
    <source>
        <dbReference type="EMBL" id="EEU40346.1"/>
    </source>
</evidence>
<dbReference type="Proteomes" id="UP000005206">
    <property type="component" value="Chromosome 2"/>
</dbReference>
<organism evidence="1 2">
    <name type="scientific">Fusarium vanettenii (strain ATCC MYA-4622 / CBS 123669 / FGSC 9596 / NRRL 45880 / 77-13-4)</name>
    <name type="common">Fusarium solani subsp. pisi</name>
    <dbReference type="NCBI Taxonomy" id="660122"/>
    <lineage>
        <taxon>Eukaryota</taxon>
        <taxon>Fungi</taxon>
        <taxon>Dikarya</taxon>
        <taxon>Ascomycota</taxon>
        <taxon>Pezizomycotina</taxon>
        <taxon>Sordariomycetes</taxon>
        <taxon>Hypocreomycetidae</taxon>
        <taxon>Hypocreales</taxon>
        <taxon>Nectriaceae</taxon>
        <taxon>Fusarium</taxon>
        <taxon>Fusarium solani species complex</taxon>
        <taxon>Fusarium vanettenii</taxon>
    </lineage>
</organism>